<name>A0A940DMW2_9BACT</name>
<gene>
    <name evidence="2" type="ORF">IAC07_00930</name>
</gene>
<evidence type="ECO:0000256" key="1">
    <source>
        <dbReference type="SAM" id="Phobius"/>
    </source>
</evidence>
<evidence type="ECO:0000313" key="3">
    <source>
        <dbReference type="Proteomes" id="UP000771749"/>
    </source>
</evidence>
<protein>
    <submittedName>
        <fullName evidence="2">DUF4271 domain-containing protein</fullName>
    </submittedName>
</protein>
<reference evidence="2" key="2">
    <citation type="journal article" date="2021" name="PeerJ">
        <title>Extensive microbial diversity within the chicken gut microbiome revealed by metagenomics and culture.</title>
        <authorList>
            <person name="Gilroy R."/>
            <person name="Ravi A."/>
            <person name="Getino M."/>
            <person name="Pursley I."/>
            <person name="Horton D.L."/>
            <person name="Alikhan N.F."/>
            <person name="Baker D."/>
            <person name="Gharbi K."/>
            <person name="Hall N."/>
            <person name="Watson M."/>
            <person name="Adriaenssens E.M."/>
            <person name="Foster-Nyarko E."/>
            <person name="Jarju S."/>
            <person name="Secka A."/>
            <person name="Antonio M."/>
            <person name="Oren A."/>
            <person name="Chaudhuri R.R."/>
            <person name="La Ragione R."/>
            <person name="Hildebrand F."/>
            <person name="Pallen M.J."/>
        </authorList>
    </citation>
    <scope>NUCLEOTIDE SEQUENCE</scope>
    <source>
        <strain evidence="2">F1-3629</strain>
    </source>
</reference>
<keyword evidence="1" id="KW-0812">Transmembrane</keyword>
<comment type="caution">
    <text evidence="2">The sequence shown here is derived from an EMBL/GenBank/DDBJ whole genome shotgun (WGS) entry which is preliminary data.</text>
</comment>
<feature type="transmembrane region" description="Helical" evidence="1">
    <location>
        <begin position="166"/>
        <end position="186"/>
    </location>
</feature>
<accession>A0A940DMW2</accession>
<dbReference type="Proteomes" id="UP000771749">
    <property type="component" value="Unassembled WGS sequence"/>
</dbReference>
<feature type="transmembrane region" description="Helical" evidence="1">
    <location>
        <begin position="125"/>
        <end position="145"/>
    </location>
</feature>
<organism evidence="2 3">
    <name type="scientific">Candidatus Cryptobacteroides gallistercoris</name>
    <dbReference type="NCBI Taxonomy" id="2840765"/>
    <lineage>
        <taxon>Bacteria</taxon>
        <taxon>Pseudomonadati</taxon>
        <taxon>Bacteroidota</taxon>
        <taxon>Bacteroidia</taxon>
        <taxon>Bacteroidales</taxon>
        <taxon>Candidatus Cryptobacteroides</taxon>
    </lineage>
</organism>
<keyword evidence="1" id="KW-0472">Membrane</keyword>
<dbReference type="AlphaFoldDB" id="A0A940DMW2"/>
<feature type="transmembrane region" description="Helical" evidence="1">
    <location>
        <begin position="223"/>
        <end position="247"/>
    </location>
</feature>
<keyword evidence="1" id="KW-1133">Transmembrane helix</keyword>
<evidence type="ECO:0000313" key="2">
    <source>
        <dbReference type="EMBL" id="MBO8453270.1"/>
    </source>
</evidence>
<feature type="transmembrane region" description="Helical" evidence="1">
    <location>
        <begin position="41"/>
        <end position="60"/>
    </location>
</feature>
<sequence>MTDSTYILPADSAFSSGWTAAPGAVMLQQEKPSTGPESRQADMICDSVLVVMTVVFILYLRKALEILPMTAGCLLRWKENLNLEFNVRNSRSRDALAAILCPAACVLAYRYGIVRMSALQEMHPAAALLLIAGAAVLFMLLRALLSKIMKPARISSKTWKAADKAFCTYFIPAAVLSLIVSGILTLCGSEPGTIRIAILYIWGAIWIIFLFRKLQIFKNSCSLLSAILYLCSLEILPMALLAGTAFLP</sequence>
<proteinExistence type="predicted"/>
<dbReference type="EMBL" id="JADIMJ010000018">
    <property type="protein sequence ID" value="MBO8453270.1"/>
    <property type="molecule type" value="Genomic_DNA"/>
</dbReference>
<feature type="transmembrane region" description="Helical" evidence="1">
    <location>
        <begin position="95"/>
        <end position="113"/>
    </location>
</feature>
<reference evidence="2" key="1">
    <citation type="submission" date="2020-10" db="EMBL/GenBank/DDBJ databases">
        <authorList>
            <person name="Gilroy R."/>
        </authorList>
    </citation>
    <scope>NUCLEOTIDE SEQUENCE</scope>
    <source>
        <strain evidence="2">F1-3629</strain>
    </source>
</reference>
<feature type="transmembrane region" description="Helical" evidence="1">
    <location>
        <begin position="192"/>
        <end position="211"/>
    </location>
</feature>